<dbReference type="AlphaFoldDB" id="A0A834K9V9"/>
<dbReference type="Proteomes" id="UP000614350">
    <property type="component" value="Unassembled WGS sequence"/>
</dbReference>
<organism evidence="1 2">
    <name type="scientific">Vespula vulgaris</name>
    <name type="common">Yellow jacket</name>
    <name type="synonym">Wasp</name>
    <dbReference type="NCBI Taxonomy" id="7454"/>
    <lineage>
        <taxon>Eukaryota</taxon>
        <taxon>Metazoa</taxon>
        <taxon>Ecdysozoa</taxon>
        <taxon>Arthropoda</taxon>
        <taxon>Hexapoda</taxon>
        <taxon>Insecta</taxon>
        <taxon>Pterygota</taxon>
        <taxon>Neoptera</taxon>
        <taxon>Endopterygota</taxon>
        <taxon>Hymenoptera</taxon>
        <taxon>Apocrita</taxon>
        <taxon>Aculeata</taxon>
        <taxon>Vespoidea</taxon>
        <taxon>Vespidae</taxon>
        <taxon>Vespinae</taxon>
        <taxon>Vespula</taxon>
    </lineage>
</organism>
<evidence type="ECO:0000313" key="1">
    <source>
        <dbReference type="EMBL" id="KAF7400994.1"/>
    </source>
</evidence>
<reference evidence="1" key="1">
    <citation type="journal article" date="2020" name="G3 (Bethesda)">
        <title>High-Quality Assemblies for Three Invasive Social Wasps from the &lt;i&gt;Vespula&lt;/i&gt; Genus.</title>
        <authorList>
            <person name="Harrop T.W.R."/>
            <person name="Guhlin J."/>
            <person name="McLaughlin G.M."/>
            <person name="Permina E."/>
            <person name="Stockwell P."/>
            <person name="Gilligan J."/>
            <person name="Le Lec M.F."/>
            <person name="Gruber M.A.M."/>
            <person name="Quinn O."/>
            <person name="Lovegrove M."/>
            <person name="Duncan E.J."/>
            <person name="Remnant E.J."/>
            <person name="Van Eeckhoven J."/>
            <person name="Graham B."/>
            <person name="Knapp R.A."/>
            <person name="Langford K.W."/>
            <person name="Kronenberg Z."/>
            <person name="Press M.O."/>
            <person name="Eacker S.M."/>
            <person name="Wilson-Rankin E.E."/>
            <person name="Purcell J."/>
            <person name="Lester P.J."/>
            <person name="Dearden P.K."/>
        </authorList>
    </citation>
    <scope>NUCLEOTIDE SEQUENCE</scope>
    <source>
        <strain evidence="1">Marl-1</strain>
    </source>
</reference>
<gene>
    <name evidence="1" type="ORF">HZH66_006178</name>
</gene>
<sequence length="290" mass="33240">MPTIDMLMSDFYNVLFKLRYPEITKAEPDNISSIIFSGDNRIHLLTWLLAEKVPDIAIDLGKLEGSALQDKLAMYYSQLGICINKDILLGNCTLEEQLSTLNLLLQFIKNVYIDSIDVPTNEEESIANLLKIHFTEDTNNPSNTSVKQSYAEAVKYFEDIQKLDKSNESNNISITKTLSVDNENNAERKNIEQQKNFIVQMEKFMDTYDIISSWPISHTKNENTAENNMDSNIKSIHSNFMIFKQMLHMKDEIPKFKLPSASQKVNYDNKSLNSLVENIMISTDETIDTL</sequence>
<accession>A0A834K9V9</accession>
<protein>
    <submittedName>
        <fullName evidence="1">Uncharacterized protein</fullName>
    </submittedName>
</protein>
<name>A0A834K9V9_VESVU</name>
<evidence type="ECO:0000313" key="2">
    <source>
        <dbReference type="Proteomes" id="UP000614350"/>
    </source>
</evidence>
<proteinExistence type="predicted"/>
<comment type="caution">
    <text evidence="1">The sequence shown here is derived from an EMBL/GenBank/DDBJ whole genome shotgun (WGS) entry which is preliminary data.</text>
</comment>
<dbReference type="EMBL" id="JACSEA010000005">
    <property type="protein sequence ID" value="KAF7400994.1"/>
    <property type="molecule type" value="Genomic_DNA"/>
</dbReference>
<keyword evidence="2" id="KW-1185">Reference proteome</keyword>